<evidence type="ECO:0000313" key="3">
    <source>
        <dbReference type="EMBL" id="EFO21665.1"/>
    </source>
</evidence>
<proteinExistence type="predicted"/>
<feature type="signal peptide" evidence="2">
    <location>
        <begin position="1"/>
        <end position="20"/>
    </location>
</feature>
<protein>
    <submittedName>
        <fullName evidence="3">Uncharacterized protein</fullName>
    </submittedName>
</protein>
<feature type="chain" id="PRO_5010369331" evidence="2">
    <location>
        <begin position="21"/>
        <end position="112"/>
    </location>
</feature>
<dbReference type="KEGG" id="loa:LOAG_06818"/>
<reference evidence="3" key="1">
    <citation type="submission" date="2012-04" db="EMBL/GenBank/DDBJ databases">
        <title>The Genome Sequence of Loa loa.</title>
        <authorList>
            <consortium name="The Broad Institute Genome Sequencing Platform"/>
            <consortium name="Broad Institute Genome Sequencing Center for Infectious Disease"/>
            <person name="Nutman T.B."/>
            <person name="Fink D.L."/>
            <person name="Russ C."/>
            <person name="Young S."/>
            <person name="Zeng Q."/>
            <person name="Gargeya S."/>
            <person name="Alvarado L."/>
            <person name="Berlin A."/>
            <person name="Chapman S.B."/>
            <person name="Chen Z."/>
            <person name="Freedman E."/>
            <person name="Gellesch M."/>
            <person name="Goldberg J."/>
            <person name="Griggs A."/>
            <person name="Gujja S."/>
            <person name="Heilman E.R."/>
            <person name="Heiman D."/>
            <person name="Howarth C."/>
            <person name="Mehta T."/>
            <person name="Neiman D."/>
            <person name="Pearson M."/>
            <person name="Roberts A."/>
            <person name="Saif S."/>
            <person name="Shea T."/>
            <person name="Shenoy N."/>
            <person name="Sisk P."/>
            <person name="Stolte C."/>
            <person name="Sykes S."/>
            <person name="White J."/>
            <person name="Yandava C."/>
            <person name="Haas B."/>
            <person name="Henn M.R."/>
            <person name="Nusbaum C."/>
            <person name="Birren B."/>
        </authorList>
    </citation>
    <scope>NUCLEOTIDE SEQUENCE [LARGE SCALE GENOMIC DNA]</scope>
</reference>
<keyword evidence="1" id="KW-0812">Transmembrane</keyword>
<dbReference type="AlphaFoldDB" id="A0A1S0TWW9"/>
<evidence type="ECO:0000256" key="1">
    <source>
        <dbReference type="SAM" id="Phobius"/>
    </source>
</evidence>
<dbReference type="CTD" id="9944237"/>
<organism evidence="3">
    <name type="scientific">Loa loa</name>
    <name type="common">Eye worm</name>
    <name type="synonym">Filaria loa</name>
    <dbReference type="NCBI Taxonomy" id="7209"/>
    <lineage>
        <taxon>Eukaryota</taxon>
        <taxon>Metazoa</taxon>
        <taxon>Ecdysozoa</taxon>
        <taxon>Nematoda</taxon>
        <taxon>Chromadorea</taxon>
        <taxon>Rhabditida</taxon>
        <taxon>Spirurina</taxon>
        <taxon>Spiruromorpha</taxon>
        <taxon>Filarioidea</taxon>
        <taxon>Onchocercidae</taxon>
        <taxon>Loa</taxon>
    </lineage>
</organism>
<keyword evidence="1" id="KW-0472">Membrane</keyword>
<sequence length="112" mass="13016">MNVSLSLLLGMASMLEVDVANKMSNDKNQYKYNRIERNPPYLFISVSSKIIRGITVFKNSKFSIMGQYHQEQGTRVTSNYCSKGDHNLSTLLVFFCFFYYFLPYLLVNTKDK</sequence>
<keyword evidence="1" id="KW-1133">Transmembrane helix</keyword>
<dbReference type="InParanoid" id="A0A1S0TWW9"/>
<feature type="transmembrane region" description="Helical" evidence="1">
    <location>
        <begin position="88"/>
        <end position="107"/>
    </location>
</feature>
<gene>
    <name evidence="3" type="ORF">LOAG_06818</name>
</gene>
<keyword evidence="2" id="KW-0732">Signal</keyword>
<name>A0A1S0TWW9_LOALO</name>
<evidence type="ECO:0000256" key="2">
    <source>
        <dbReference type="SAM" id="SignalP"/>
    </source>
</evidence>
<dbReference type="EMBL" id="JH712180">
    <property type="protein sequence ID" value="EFO21665.1"/>
    <property type="molecule type" value="Genomic_DNA"/>
</dbReference>
<dbReference type="GeneID" id="9944237"/>
<accession>A0A1S0TWW9</accession>
<dbReference type="RefSeq" id="XP_003142402.1">
    <property type="nucleotide sequence ID" value="XM_003142354.1"/>
</dbReference>